<feature type="compositionally biased region" description="Basic and acidic residues" evidence="1">
    <location>
        <begin position="33"/>
        <end position="56"/>
    </location>
</feature>
<dbReference type="Proteomes" id="UP000031666">
    <property type="component" value="Unassembled WGS sequence"/>
</dbReference>
<comment type="caution">
    <text evidence="2">The sequence shown here is derived from an EMBL/GenBank/DDBJ whole genome shotgun (WGS) entry which is preliminary data.</text>
</comment>
<gene>
    <name evidence="2" type="ORF">JCM19241_5084</name>
</gene>
<name>A0A0B8QFG7_9VIBR</name>
<feature type="region of interest" description="Disordered" evidence="1">
    <location>
        <begin position="30"/>
        <end position="56"/>
    </location>
</feature>
<proteinExistence type="predicted"/>
<dbReference type="AlphaFoldDB" id="A0A0B8QFG7"/>
<evidence type="ECO:0000313" key="3">
    <source>
        <dbReference type="Proteomes" id="UP000031666"/>
    </source>
</evidence>
<organism evidence="2 3">
    <name type="scientific">Vibrio ishigakensis</name>
    <dbReference type="NCBI Taxonomy" id="1481914"/>
    <lineage>
        <taxon>Bacteria</taxon>
        <taxon>Pseudomonadati</taxon>
        <taxon>Pseudomonadota</taxon>
        <taxon>Gammaproteobacteria</taxon>
        <taxon>Vibrionales</taxon>
        <taxon>Vibrionaceae</taxon>
        <taxon>Vibrio</taxon>
    </lineage>
</organism>
<protein>
    <submittedName>
        <fullName evidence="2">Uncharacterized protein</fullName>
    </submittedName>
</protein>
<evidence type="ECO:0000256" key="1">
    <source>
        <dbReference type="SAM" id="MobiDB-lite"/>
    </source>
</evidence>
<dbReference type="EMBL" id="BBSC01000002">
    <property type="protein sequence ID" value="GAM73888.1"/>
    <property type="molecule type" value="Genomic_DNA"/>
</dbReference>
<sequence length="56" mass="6486">MTQIKQEQSDLHHDITQLNLKVAELSQQVADLQKQKEEPKPEVVSEEKKETKEGDE</sequence>
<reference evidence="2 3" key="2">
    <citation type="submission" date="2015-01" db="EMBL/GenBank/DDBJ databases">
        <authorList>
            <consortium name="NBRP consortium"/>
            <person name="Sawabe T."/>
            <person name="Meirelles P."/>
            <person name="Feng G."/>
            <person name="Sayaka M."/>
            <person name="Hattori M."/>
            <person name="Ohkuma M."/>
        </authorList>
    </citation>
    <scope>NUCLEOTIDE SEQUENCE [LARGE SCALE GENOMIC DNA]</scope>
    <source>
        <strain evidence="3">JCM 19241</strain>
    </source>
</reference>
<accession>A0A0B8QFG7</accession>
<reference evidence="2 3" key="1">
    <citation type="submission" date="2015-01" db="EMBL/GenBank/DDBJ databases">
        <title>Vibrio sp. C94 JCM 19241 whole genome shotgun sequence.</title>
        <authorList>
            <person name="Sawabe T."/>
            <person name="Meirelles P."/>
            <person name="Feng G."/>
            <person name="Sayaka M."/>
            <person name="Hattori M."/>
            <person name="Ohkuma M."/>
        </authorList>
    </citation>
    <scope>NUCLEOTIDE SEQUENCE [LARGE SCALE GENOMIC DNA]</scope>
    <source>
        <strain evidence="3">JCM 19241</strain>
    </source>
</reference>
<dbReference type="STRING" id="1481914.JCM19241_5084"/>
<evidence type="ECO:0000313" key="2">
    <source>
        <dbReference type="EMBL" id="GAM73888.1"/>
    </source>
</evidence>